<name>A0AAD5XFP9_9FUNG</name>
<gene>
    <name evidence="2" type="ORF">HK100_004624</name>
</gene>
<keyword evidence="3" id="KW-1185">Reference proteome</keyword>
<sequence length="255" mass="27624">MELTEDCCNLQVTFASEYMAKGTQVNVISSNDYYVAPPERTGEEAAISTKRAVIWIHDIFGMHPNAKQAADLVARAADAHVIVPDFFHGEVCDRSQGRPAITAFIDRHSYAAHVRADLSTVLSWLKLKGATRVAAFGLCWGGRIALSAGQELDSAFATISAVGSAHPSRLVADDGKTLRVPLCLLPSKGEDAEIMDSIFRDVKANPEIGPHSVHTRFDTMSHGWVGASADFIDPEKLKNANKALNIATDFFKATL</sequence>
<feature type="domain" description="Dienelactone hydrolase" evidence="1">
    <location>
        <begin position="49"/>
        <end position="253"/>
    </location>
</feature>
<dbReference type="AlphaFoldDB" id="A0AAD5XFP9"/>
<reference evidence="2" key="1">
    <citation type="submission" date="2020-05" db="EMBL/GenBank/DDBJ databases">
        <title>Phylogenomic resolution of chytrid fungi.</title>
        <authorList>
            <person name="Stajich J.E."/>
            <person name="Amses K."/>
            <person name="Simmons R."/>
            <person name="Seto K."/>
            <person name="Myers J."/>
            <person name="Bonds A."/>
            <person name="Quandt C.A."/>
            <person name="Barry K."/>
            <person name="Liu P."/>
            <person name="Grigoriev I."/>
            <person name="Longcore J.E."/>
            <person name="James T.Y."/>
        </authorList>
    </citation>
    <scope>NUCLEOTIDE SEQUENCE</scope>
    <source>
        <strain evidence="2">JEL0513</strain>
    </source>
</reference>
<dbReference type="PANTHER" id="PTHR47668">
    <property type="entry name" value="DIENELACTONE HYDROLASE FAMILY PROTEIN (AFU_ORTHOLOGUE AFUA_6G01940)"/>
    <property type="match status" value="1"/>
</dbReference>
<comment type="caution">
    <text evidence="2">The sequence shown here is derived from an EMBL/GenBank/DDBJ whole genome shotgun (WGS) entry which is preliminary data.</text>
</comment>
<dbReference type="GO" id="GO:0016787">
    <property type="term" value="F:hydrolase activity"/>
    <property type="evidence" value="ECO:0007669"/>
    <property type="project" value="InterPro"/>
</dbReference>
<accession>A0AAD5XFP9</accession>
<dbReference type="Pfam" id="PF01738">
    <property type="entry name" value="DLH"/>
    <property type="match status" value="1"/>
</dbReference>
<dbReference type="SUPFAM" id="SSF53474">
    <property type="entry name" value="alpha/beta-Hydrolases"/>
    <property type="match status" value="1"/>
</dbReference>
<dbReference type="Proteomes" id="UP001211907">
    <property type="component" value="Unassembled WGS sequence"/>
</dbReference>
<evidence type="ECO:0000259" key="1">
    <source>
        <dbReference type="Pfam" id="PF01738"/>
    </source>
</evidence>
<dbReference type="InterPro" id="IPR002925">
    <property type="entry name" value="Dienelactn_hydro"/>
</dbReference>
<dbReference type="InterPro" id="IPR029058">
    <property type="entry name" value="AB_hydrolase_fold"/>
</dbReference>
<evidence type="ECO:0000313" key="3">
    <source>
        <dbReference type="Proteomes" id="UP001211907"/>
    </source>
</evidence>
<dbReference type="EMBL" id="JADGJH010000225">
    <property type="protein sequence ID" value="KAJ3133169.1"/>
    <property type="molecule type" value="Genomic_DNA"/>
</dbReference>
<evidence type="ECO:0000313" key="2">
    <source>
        <dbReference type="EMBL" id="KAJ3133169.1"/>
    </source>
</evidence>
<proteinExistence type="predicted"/>
<dbReference type="Gene3D" id="3.40.50.1820">
    <property type="entry name" value="alpha/beta hydrolase"/>
    <property type="match status" value="1"/>
</dbReference>
<organism evidence="2 3">
    <name type="scientific">Physocladia obscura</name>
    <dbReference type="NCBI Taxonomy" id="109957"/>
    <lineage>
        <taxon>Eukaryota</taxon>
        <taxon>Fungi</taxon>
        <taxon>Fungi incertae sedis</taxon>
        <taxon>Chytridiomycota</taxon>
        <taxon>Chytridiomycota incertae sedis</taxon>
        <taxon>Chytridiomycetes</taxon>
        <taxon>Chytridiales</taxon>
        <taxon>Chytriomycetaceae</taxon>
        <taxon>Physocladia</taxon>
    </lineage>
</organism>
<protein>
    <recommendedName>
        <fullName evidence="1">Dienelactone hydrolase domain-containing protein</fullName>
    </recommendedName>
</protein>
<dbReference type="PANTHER" id="PTHR47668:SF1">
    <property type="entry name" value="DIENELACTONE HYDROLASE DOMAIN-CONTAINING PROTEIN-RELATED"/>
    <property type="match status" value="1"/>
</dbReference>